<name>F4XVR3_9CYAN</name>
<evidence type="ECO:0000313" key="1">
    <source>
        <dbReference type="EMBL" id="EGJ31326.1"/>
    </source>
</evidence>
<reference evidence="2" key="1">
    <citation type="journal article" date="2011" name="Proc. Natl. Acad. Sci. U.S.A.">
        <title>Genomic insights into the physiology and ecology of the marine filamentous cyanobacterium Lyngbya majuscula.</title>
        <authorList>
            <person name="Jones A.C."/>
            <person name="Monroe E.A."/>
            <person name="Podell S."/>
            <person name="Hess W.R."/>
            <person name="Klages S."/>
            <person name="Esquenazi E."/>
            <person name="Niessen S."/>
            <person name="Hoover H."/>
            <person name="Rothmann M."/>
            <person name="Lasken R.S."/>
            <person name="Yates J.R.III."/>
            <person name="Reinhardt R."/>
            <person name="Kube M."/>
            <person name="Burkart M.D."/>
            <person name="Allen E.E."/>
            <person name="Dorrestein P.C."/>
            <person name="Gerwick W.H."/>
            <person name="Gerwick L."/>
        </authorList>
    </citation>
    <scope>NUCLEOTIDE SEQUENCE [LARGE SCALE GENOMIC DNA]</scope>
    <source>
        <strain evidence="2">3L</strain>
    </source>
</reference>
<accession>F4XVR3</accession>
<dbReference type="Proteomes" id="UP000003959">
    <property type="component" value="Unassembled WGS sequence"/>
</dbReference>
<dbReference type="HOGENOM" id="CLU_070770_0_0_3"/>
<proteinExistence type="predicted"/>
<dbReference type="Gene3D" id="3.40.50.300">
    <property type="entry name" value="P-loop containing nucleotide triphosphate hydrolases"/>
    <property type="match status" value="1"/>
</dbReference>
<gene>
    <name evidence="1" type="ORF">LYNGBM3L_41700</name>
</gene>
<evidence type="ECO:0008006" key="3">
    <source>
        <dbReference type="Google" id="ProtNLM"/>
    </source>
</evidence>
<dbReference type="EMBL" id="GL890940">
    <property type="protein sequence ID" value="EGJ31326.1"/>
    <property type="molecule type" value="Genomic_DNA"/>
</dbReference>
<keyword evidence="2" id="KW-1185">Reference proteome</keyword>
<organism evidence="1 2">
    <name type="scientific">Moorena producens 3L</name>
    <dbReference type="NCBI Taxonomy" id="489825"/>
    <lineage>
        <taxon>Bacteria</taxon>
        <taxon>Bacillati</taxon>
        <taxon>Cyanobacteriota</taxon>
        <taxon>Cyanophyceae</taxon>
        <taxon>Coleofasciculales</taxon>
        <taxon>Coleofasciculaceae</taxon>
        <taxon>Moorena</taxon>
    </lineage>
</organism>
<dbReference type="AlphaFoldDB" id="F4XVR3"/>
<protein>
    <recommendedName>
        <fullName evidence="3">Sulfotransferase domain-containing protein</fullName>
    </recommendedName>
</protein>
<evidence type="ECO:0000313" key="2">
    <source>
        <dbReference type="Proteomes" id="UP000003959"/>
    </source>
</evidence>
<sequence>MKPVTKIAVFTVHKAGSMLLHRITLEACALAQLKYYSPNNKELSDSLLYFQDFKVNCCQSALAEFNYIDTGCIGPIRRPLEIDLDSCFVNLHLRDPRDGLNSMFFSWTKTHGGIKKSIRDEWLSWGIDKFVISFSDDYFERYEKYLNHFIGHPGVNLLKYEDMVDNFDSWFTSFVQPFQLSSEDINGLSKQLSDQVDPKNAKPNTHIRKITPGDFRNNLKPETIDTLNQKFGHILSALDYL</sequence>
<dbReference type="InterPro" id="IPR027417">
    <property type="entry name" value="P-loop_NTPase"/>
</dbReference>
<dbReference type="SUPFAM" id="SSF52540">
    <property type="entry name" value="P-loop containing nucleoside triphosphate hydrolases"/>
    <property type="match status" value="1"/>
</dbReference>